<reference evidence="1" key="1">
    <citation type="submission" date="2020-08" db="EMBL/GenBank/DDBJ databases">
        <title>Multicomponent nature underlies the extraordinary mechanical properties of spider dragline silk.</title>
        <authorList>
            <person name="Kono N."/>
            <person name="Nakamura H."/>
            <person name="Mori M."/>
            <person name="Yoshida Y."/>
            <person name="Ohtoshi R."/>
            <person name="Malay A.D."/>
            <person name="Moran D.A.P."/>
            <person name="Tomita M."/>
            <person name="Numata K."/>
            <person name="Arakawa K."/>
        </authorList>
    </citation>
    <scope>NUCLEOTIDE SEQUENCE</scope>
</reference>
<keyword evidence="2" id="KW-1185">Reference proteome</keyword>
<gene>
    <name evidence="1" type="ORF">NPIL_380961</name>
</gene>
<evidence type="ECO:0000313" key="1">
    <source>
        <dbReference type="EMBL" id="GFS42045.1"/>
    </source>
</evidence>
<proteinExistence type="predicted"/>
<name>A0A8X6KDR5_NEPPI</name>
<dbReference type="GO" id="GO:0003676">
    <property type="term" value="F:nucleic acid binding"/>
    <property type="evidence" value="ECO:0007669"/>
    <property type="project" value="InterPro"/>
</dbReference>
<evidence type="ECO:0000313" key="2">
    <source>
        <dbReference type="Proteomes" id="UP000887013"/>
    </source>
</evidence>
<dbReference type="InterPro" id="IPR036397">
    <property type="entry name" value="RNaseH_sf"/>
</dbReference>
<dbReference type="Gene3D" id="3.30.420.10">
    <property type="entry name" value="Ribonuclease H-like superfamily/Ribonuclease H"/>
    <property type="match status" value="1"/>
</dbReference>
<dbReference type="AlphaFoldDB" id="A0A8X6KDR5"/>
<dbReference type="Proteomes" id="UP000887013">
    <property type="component" value="Unassembled WGS sequence"/>
</dbReference>
<organism evidence="1 2">
    <name type="scientific">Nephila pilipes</name>
    <name type="common">Giant wood spider</name>
    <name type="synonym">Nephila maculata</name>
    <dbReference type="NCBI Taxonomy" id="299642"/>
    <lineage>
        <taxon>Eukaryota</taxon>
        <taxon>Metazoa</taxon>
        <taxon>Ecdysozoa</taxon>
        <taxon>Arthropoda</taxon>
        <taxon>Chelicerata</taxon>
        <taxon>Arachnida</taxon>
        <taxon>Araneae</taxon>
        <taxon>Araneomorphae</taxon>
        <taxon>Entelegynae</taxon>
        <taxon>Araneoidea</taxon>
        <taxon>Nephilidae</taxon>
        <taxon>Nephila</taxon>
    </lineage>
</organism>
<dbReference type="EMBL" id="BMAW01043970">
    <property type="protein sequence ID" value="GFS42045.1"/>
    <property type="molecule type" value="Genomic_DNA"/>
</dbReference>
<dbReference type="OrthoDB" id="616263at2759"/>
<accession>A0A8X6KDR5</accession>
<protein>
    <submittedName>
        <fullName evidence="1">Uncharacterized protein</fullName>
    </submittedName>
</protein>
<sequence length="116" mass="13441">MDKQNRLIRELLYEFQLGHNAAEVSRNICEVKANTELEGIGLMPSPTFSPDLAPSDYYFFFRSMAHFLIGGYINNQDKMETGVRTICLKYIFLVLCRYPRCSVASSEDNSKRWLVF</sequence>
<comment type="caution">
    <text evidence="1">The sequence shown here is derived from an EMBL/GenBank/DDBJ whole genome shotgun (WGS) entry which is preliminary data.</text>
</comment>